<dbReference type="GO" id="GO:0005634">
    <property type="term" value="C:nucleus"/>
    <property type="evidence" value="ECO:0007669"/>
    <property type="project" value="UniProtKB-SubCell"/>
</dbReference>
<name>A0A0K9NJ34_ZOSMR</name>
<dbReference type="PROSITE" id="PS51005">
    <property type="entry name" value="NAC"/>
    <property type="match status" value="1"/>
</dbReference>
<reference evidence="9" key="1">
    <citation type="journal article" date="2016" name="Nature">
        <title>The genome of the seagrass Zostera marina reveals angiosperm adaptation to the sea.</title>
        <authorList>
            <person name="Olsen J.L."/>
            <person name="Rouze P."/>
            <person name="Verhelst B."/>
            <person name="Lin Y.-C."/>
            <person name="Bayer T."/>
            <person name="Collen J."/>
            <person name="Dattolo E."/>
            <person name="De Paoli E."/>
            <person name="Dittami S."/>
            <person name="Maumus F."/>
            <person name="Michel G."/>
            <person name="Kersting A."/>
            <person name="Lauritano C."/>
            <person name="Lohaus R."/>
            <person name="Toepel M."/>
            <person name="Tonon T."/>
            <person name="Vanneste K."/>
            <person name="Amirebrahimi M."/>
            <person name="Brakel J."/>
            <person name="Bostroem C."/>
            <person name="Chovatia M."/>
            <person name="Grimwood J."/>
            <person name="Jenkins J.W."/>
            <person name="Jueterbock A."/>
            <person name="Mraz A."/>
            <person name="Stam W.T."/>
            <person name="Tice H."/>
            <person name="Bornberg-Bauer E."/>
            <person name="Green P.J."/>
            <person name="Pearson G.A."/>
            <person name="Procaccini G."/>
            <person name="Duarte C.M."/>
            <person name="Schmutz J."/>
            <person name="Reusch T.B.H."/>
            <person name="Van de Peer Y."/>
        </authorList>
    </citation>
    <scope>NUCLEOTIDE SEQUENCE [LARGE SCALE GENOMIC DNA]</scope>
    <source>
        <strain evidence="9">cv. Finnish</strain>
    </source>
</reference>
<keyword evidence="4" id="KW-0804">Transcription</keyword>
<dbReference type="GO" id="GO:0003677">
    <property type="term" value="F:DNA binding"/>
    <property type="evidence" value="ECO:0007669"/>
    <property type="project" value="UniProtKB-KW"/>
</dbReference>
<evidence type="ECO:0000256" key="4">
    <source>
        <dbReference type="ARBA" id="ARBA00023163"/>
    </source>
</evidence>
<evidence type="ECO:0000259" key="7">
    <source>
        <dbReference type="PROSITE" id="PS51005"/>
    </source>
</evidence>
<sequence>MVKRTRDAVADLNLPPGFRFHPTDEELVLNYLCPKTTNSPTPVPIIAEVHLYKYDPWQLPEMALFGGKAWYFLTPRDRKYPNGSRPNRATVNGYWKATGADKPVTPEGRSTPVGIKKALVFYTGKAPVGVKTNWIMHEYRLVGTGNNSNRCKSNGKNGSLRLDDWVLCRLYNKKKNWENELRQQQPSMNQRRQSDNESFGESFEAVEETLSEIEIETQSQLHLDGKIKEDYDWFMNDINFDYINHSSETAASAAAAATAYNGSAVSSLGILSDFAFGN</sequence>
<evidence type="ECO:0000256" key="5">
    <source>
        <dbReference type="ARBA" id="ARBA00023242"/>
    </source>
</evidence>
<evidence type="ECO:0000313" key="8">
    <source>
        <dbReference type="EMBL" id="KMZ56774.1"/>
    </source>
</evidence>
<dbReference type="EMBL" id="LFYR01002138">
    <property type="protein sequence ID" value="KMZ56774.1"/>
    <property type="molecule type" value="Genomic_DNA"/>
</dbReference>
<comment type="subcellular location">
    <subcellularLocation>
        <location evidence="1">Nucleus</location>
    </subcellularLocation>
</comment>
<keyword evidence="3" id="KW-0238">DNA-binding</keyword>
<keyword evidence="5" id="KW-0539">Nucleus</keyword>
<dbReference type="Pfam" id="PF02365">
    <property type="entry name" value="NAM"/>
    <property type="match status" value="1"/>
</dbReference>
<dbReference type="AlphaFoldDB" id="A0A0K9NJ34"/>
<evidence type="ECO:0000256" key="2">
    <source>
        <dbReference type="ARBA" id="ARBA00023015"/>
    </source>
</evidence>
<dbReference type="PANTHER" id="PTHR31719:SF94">
    <property type="entry name" value="PROTEIN ATAF2"/>
    <property type="match status" value="1"/>
</dbReference>
<dbReference type="SUPFAM" id="SSF101941">
    <property type="entry name" value="NAC domain"/>
    <property type="match status" value="1"/>
</dbReference>
<dbReference type="Gene3D" id="2.170.150.80">
    <property type="entry name" value="NAC domain"/>
    <property type="match status" value="1"/>
</dbReference>
<keyword evidence="2" id="KW-0805">Transcription regulation</keyword>
<evidence type="ECO:0000256" key="1">
    <source>
        <dbReference type="ARBA" id="ARBA00004123"/>
    </source>
</evidence>
<dbReference type="OrthoDB" id="1921961at2759"/>
<dbReference type="InterPro" id="IPR003441">
    <property type="entry name" value="NAC-dom"/>
</dbReference>
<feature type="compositionally biased region" description="Polar residues" evidence="6">
    <location>
        <begin position="182"/>
        <end position="199"/>
    </location>
</feature>
<dbReference type="GO" id="GO:0006355">
    <property type="term" value="P:regulation of DNA-templated transcription"/>
    <property type="evidence" value="ECO:0007669"/>
    <property type="project" value="InterPro"/>
</dbReference>
<gene>
    <name evidence="8" type="ORF">ZOSMA_91G00400</name>
</gene>
<feature type="region of interest" description="Disordered" evidence="6">
    <location>
        <begin position="179"/>
        <end position="201"/>
    </location>
</feature>
<keyword evidence="9" id="KW-1185">Reference proteome</keyword>
<dbReference type="InterPro" id="IPR036093">
    <property type="entry name" value="NAC_dom_sf"/>
</dbReference>
<dbReference type="FunFam" id="2.170.150.80:FF:000004">
    <property type="entry name" value="NAC transcription factor"/>
    <property type="match status" value="1"/>
</dbReference>
<evidence type="ECO:0000256" key="6">
    <source>
        <dbReference type="SAM" id="MobiDB-lite"/>
    </source>
</evidence>
<dbReference type="PANTHER" id="PTHR31719">
    <property type="entry name" value="NAC TRANSCRIPTION FACTOR 56"/>
    <property type="match status" value="1"/>
</dbReference>
<organism evidence="8 9">
    <name type="scientific">Zostera marina</name>
    <name type="common">Eelgrass</name>
    <dbReference type="NCBI Taxonomy" id="29655"/>
    <lineage>
        <taxon>Eukaryota</taxon>
        <taxon>Viridiplantae</taxon>
        <taxon>Streptophyta</taxon>
        <taxon>Embryophyta</taxon>
        <taxon>Tracheophyta</taxon>
        <taxon>Spermatophyta</taxon>
        <taxon>Magnoliopsida</taxon>
        <taxon>Liliopsida</taxon>
        <taxon>Zosteraceae</taxon>
        <taxon>Zostera</taxon>
    </lineage>
</organism>
<feature type="domain" description="NAC" evidence="7">
    <location>
        <begin position="14"/>
        <end position="173"/>
    </location>
</feature>
<dbReference type="OMA" id="NRCKSNG"/>
<accession>A0A0K9NJ34</accession>
<comment type="caution">
    <text evidence="8">The sequence shown here is derived from an EMBL/GenBank/DDBJ whole genome shotgun (WGS) entry which is preliminary data.</text>
</comment>
<proteinExistence type="predicted"/>
<dbReference type="Proteomes" id="UP000036987">
    <property type="component" value="Unassembled WGS sequence"/>
</dbReference>
<evidence type="ECO:0000313" key="9">
    <source>
        <dbReference type="Proteomes" id="UP000036987"/>
    </source>
</evidence>
<evidence type="ECO:0000256" key="3">
    <source>
        <dbReference type="ARBA" id="ARBA00023125"/>
    </source>
</evidence>
<protein>
    <submittedName>
        <fullName evidence="8">NAC domain-containing protein 67</fullName>
    </submittedName>
</protein>
<dbReference type="GO" id="GO:1901002">
    <property type="term" value="P:positive regulation of response to salt stress"/>
    <property type="evidence" value="ECO:0007669"/>
    <property type="project" value="UniProtKB-ARBA"/>
</dbReference>